<dbReference type="Gene3D" id="3.40.50.1820">
    <property type="entry name" value="alpha/beta hydrolase"/>
    <property type="match status" value="1"/>
</dbReference>
<feature type="domain" description="Fungal lipase-type" evidence="1">
    <location>
        <begin position="73"/>
        <end position="200"/>
    </location>
</feature>
<dbReference type="SUPFAM" id="SSF53474">
    <property type="entry name" value="alpha/beta-Hydrolases"/>
    <property type="match status" value="1"/>
</dbReference>
<comment type="caution">
    <text evidence="2">The sequence shown here is derived from an EMBL/GenBank/DDBJ whole genome shotgun (WGS) entry which is preliminary data.</text>
</comment>
<dbReference type="InterPro" id="IPR029058">
    <property type="entry name" value="AB_hydrolase_fold"/>
</dbReference>
<evidence type="ECO:0000313" key="3">
    <source>
        <dbReference type="Proteomes" id="UP000253727"/>
    </source>
</evidence>
<dbReference type="CDD" id="cd00519">
    <property type="entry name" value="Lipase_3"/>
    <property type="match status" value="1"/>
</dbReference>
<dbReference type="Pfam" id="PF01764">
    <property type="entry name" value="Lipase_3"/>
    <property type="match status" value="1"/>
</dbReference>
<dbReference type="PANTHER" id="PTHR45856:SF11">
    <property type="entry name" value="FUNGAL LIPASE-LIKE DOMAIN-CONTAINING PROTEIN"/>
    <property type="match status" value="1"/>
</dbReference>
<dbReference type="Proteomes" id="UP000253727">
    <property type="component" value="Unassembled WGS sequence"/>
</dbReference>
<accession>A0A369Q9H6</accession>
<dbReference type="InterPro" id="IPR051218">
    <property type="entry name" value="Sec_MonoDiacylglyc_Lipase"/>
</dbReference>
<dbReference type="EMBL" id="QBKA01000002">
    <property type="protein sequence ID" value="RDC58938.1"/>
    <property type="molecule type" value="Genomic_DNA"/>
</dbReference>
<evidence type="ECO:0000259" key="1">
    <source>
        <dbReference type="Pfam" id="PF01764"/>
    </source>
</evidence>
<proteinExistence type="predicted"/>
<keyword evidence="3" id="KW-1185">Reference proteome</keyword>
<evidence type="ECO:0000313" key="2">
    <source>
        <dbReference type="EMBL" id="RDC58938.1"/>
    </source>
</evidence>
<protein>
    <recommendedName>
        <fullName evidence="1">Fungal lipase-type domain-containing protein</fullName>
    </recommendedName>
</protein>
<dbReference type="PANTHER" id="PTHR45856">
    <property type="entry name" value="ALPHA/BETA-HYDROLASES SUPERFAMILY PROTEIN"/>
    <property type="match status" value="1"/>
</dbReference>
<dbReference type="OrthoDB" id="5522031at2"/>
<reference evidence="2 3" key="1">
    <citation type="submission" date="2018-04" db="EMBL/GenBank/DDBJ databases">
        <title>Altererythrobacter sp. HME9302 genome sequencing and assembly.</title>
        <authorList>
            <person name="Kang H."/>
            <person name="Kim H."/>
            <person name="Joh K."/>
        </authorList>
    </citation>
    <scope>NUCLEOTIDE SEQUENCE [LARGE SCALE GENOMIC DNA]</scope>
    <source>
        <strain evidence="2 3">HME9302</strain>
    </source>
</reference>
<organism evidence="2 3">
    <name type="scientific">Alteripontixanthobacter maritimus</name>
    <dbReference type="NCBI Taxonomy" id="2161824"/>
    <lineage>
        <taxon>Bacteria</taxon>
        <taxon>Pseudomonadati</taxon>
        <taxon>Pseudomonadota</taxon>
        <taxon>Alphaproteobacteria</taxon>
        <taxon>Sphingomonadales</taxon>
        <taxon>Erythrobacteraceae</taxon>
        <taxon>Alteripontixanthobacter</taxon>
    </lineage>
</organism>
<gene>
    <name evidence="2" type="ORF">HME9302_00114</name>
</gene>
<name>A0A369Q9H6_9SPHN</name>
<sequence>MVLADTLTLDAGEWEKGLVLALLCAIAYDTDNASRQRRFARMGFVERGSVNLGISAISGLDAYFLERGDDRIIVFRGSQEAVDWFHNARAGKRRFDGVRVHRGFADSAGIFKGAFLRRRALFTGSPNIWLTGHSLGGAVAQLAAYSLALTGRNIANITTFGAPRVGGPLRWVTPYRSLGLGRVTSRWVNDRDFVPRLPFFVPGIRPDAGWAHTGPQNYIDLGSSTVHFGDTRVLFPPAHAVAALAHHPIVGFGTGETSGYVRNICRLMPAGRRMALQESADASLRESLDGLARLTDGDAPPASSLSAFTPVYRRRPTLAETAIHFR</sequence>
<dbReference type="GO" id="GO:0006629">
    <property type="term" value="P:lipid metabolic process"/>
    <property type="evidence" value="ECO:0007669"/>
    <property type="project" value="InterPro"/>
</dbReference>
<dbReference type="AlphaFoldDB" id="A0A369Q9H6"/>
<dbReference type="InterPro" id="IPR002921">
    <property type="entry name" value="Fungal_lipase-type"/>
</dbReference>